<comment type="function">
    <text evidence="2">Catalyzes the reduction of dTDP-6-deoxy-L-lyxo-4-hexulose to yield dTDP-L-rhamnose.</text>
</comment>
<dbReference type="AlphaFoldDB" id="A0A564U0T0"/>
<keyword evidence="2" id="KW-0521">NADP</keyword>
<dbReference type="GO" id="GO:0019305">
    <property type="term" value="P:dTDP-rhamnose biosynthetic process"/>
    <property type="evidence" value="ECO:0007669"/>
    <property type="project" value="UniProtKB-UniPathway"/>
</dbReference>
<dbReference type="Pfam" id="PF04321">
    <property type="entry name" value="RmlD_sub_bind"/>
    <property type="match status" value="1"/>
</dbReference>
<comment type="similarity">
    <text evidence="1 2">Belongs to the dTDP-4-dehydrorhamnose reductase family.</text>
</comment>
<accession>A0A564U0T0</accession>
<name>A0A564U0T0_9FIRM</name>
<sequence>MKRVLVTGAGGFVGARILDMWRGKFALCAFPSDTLRTADESAVLRFILKEHPDVIVHTAALSNTQYCQQEPEDSFRANVLLPEWVAKGAEEVGAKLLSCSSDQVYAGVTQRGALAETLPLSPSNVYGQHKLEAEARVLARCPGAVALRLPWMYDLPGYHLPIRGNLPLNILRAAKTGEVLRFSRNDYRGVGYVREVIENLVPAMELPGGVYNFGSECDGDMVETARCFANLLQVDVKIEESDLTRNLAMDTGKLRAHGIEFSSTRGALRVCLGDYRLGYLM</sequence>
<dbReference type="EMBL" id="CABHMY010000111">
    <property type="protein sequence ID" value="VUX13116.1"/>
    <property type="molecule type" value="Genomic_DNA"/>
</dbReference>
<dbReference type="Proteomes" id="UP000406184">
    <property type="component" value="Unassembled WGS sequence"/>
</dbReference>
<dbReference type="Gene3D" id="3.40.50.720">
    <property type="entry name" value="NAD(P)-binding Rossmann-like Domain"/>
    <property type="match status" value="1"/>
</dbReference>
<keyword evidence="5" id="KW-1185">Reference proteome</keyword>
<evidence type="ECO:0000256" key="1">
    <source>
        <dbReference type="ARBA" id="ARBA00010944"/>
    </source>
</evidence>
<dbReference type="UniPathway" id="UPA00124"/>
<proteinExistence type="inferred from homology"/>
<protein>
    <recommendedName>
        <fullName evidence="2">dTDP-4-dehydrorhamnose reductase</fullName>
        <ecNumber evidence="2">1.1.1.133</ecNumber>
    </recommendedName>
</protein>
<reference evidence="4 5" key="1">
    <citation type="submission" date="2019-07" db="EMBL/GenBank/DDBJ databases">
        <authorList>
            <person name="Hibberd C M."/>
            <person name="Gehrig L. J."/>
            <person name="Chang H.-W."/>
            <person name="Venkatesh S."/>
        </authorList>
    </citation>
    <scope>NUCLEOTIDE SEQUENCE [LARGE SCALE GENOMIC DNA]</scope>
    <source>
        <strain evidence="4">Faecalibacterium_prausnitzii_JG_BgPS064</strain>
    </source>
</reference>
<keyword evidence="2 4" id="KW-0560">Oxidoreductase</keyword>
<dbReference type="InterPro" id="IPR029903">
    <property type="entry name" value="RmlD-like-bd"/>
</dbReference>
<dbReference type="EC" id="1.1.1.133" evidence="2"/>
<dbReference type="RefSeq" id="WP_158399093.1">
    <property type="nucleotide sequence ID" value="NZ_CABHMY010000111.1"/>
</dbReference>
<comment type="pathway">
    <text evidence="2">Carbohydrate biosynthesis; dTDP-L-rhamnose biosynthesis.</text>
</comment>
<feature type="domain" description="RmlD-like substrate binding" evidence="3">
    <location>
        <begin position="3"/>
        <end position="197"/>
    </location>
</feature>
<gene>
    <name evidence="4" type="primary">rmlD_1</name>
    <name evidence="4" type="ORF">FPPS064S07_00859</name>
</gene>
<dbReference type="GO" id="GO:0008831">
    <property type="term" value="F:dTDP-4-dehydrorhamnose reductase activity"/>
    <property type="evidence" value="ECO:0007669"/>
    <property type="project" value="UniProtKB-EC"/>
</dbReference>
<evidence type="ECO:0000259" key="3">
    <source>
        <dbReference type="Pfam" id="PF04321"/>
    </source>
</evidence>
<organism evidence="4 5">
    <name type="scientific">Faecalibacterium prausnitzii</name>
    <dbReference type="NCBI Taxonomy" id="853"/>
    <lineage>
        <taxon>Bacteria</taxon>
        <taxon>Bacillati</taxon>
        <taxon>Bacillota</taxon>
        <taxon>Clostridia</taxon>
        <taxon>Eubacteriales</taxon>
        <taxon>Oscillospiraceae</taxon>
        <taxon>Faecalibacterium</taxon>
    </lineage>
</organism>
<dbReference type="InterPro" id="IPR005913">
    <property type="entry name" value="dTDP_dehydrorham_reduct"/>
</dbReference>
<evidence type="ECO:0000313" key="5">
    <source>
        <dbReference type="Proteomes" id="UP000406184"/>
    </source>
</evidence>
<evidence type="ECO:0000313" key="4">
    <source>
        <dbReference type="EMBL" id="VUX13116.1"/>
    </source>
</evidence>
<dbReference type="SUPFAM" id="SSF51735">
    <property type="entry name" value="NAD(P)-binding Rossmann-fold domains"/>
    <property type="match status" value="1"/>
</dbReference>
<dbReference type="PANTHER" id="PTHR10491">
    <property type="entry name" value="DTDP-4-DEHYDRORHAMNOSE REDUCTASE"/>
    <property type="match status" value="1"/>
</dbReference>
<dbReference type="InterPro" id="IPR036291">
    <property type="entry name" value="NAD(P)-bd_dom_sf"/>
</dbReference>
<evidence type="ECO:0000256" key="2">
    <source>
        <dbReference type="RuleBase" id="RU364082"/>
    </source>
</evidence>
<dbReference type="PANTHER" id="PTHR10491:SF4">
    <property type="entry name" value="METHIONINE ADENOSYLTRANSFERASE 2 SUBUNIT BETA"/>
    <property type="match status" value="1"/>
</dbReference>